<protein>
    <submittedName>
        <fullName evidence="1">Uncharacterized protein</fullName>
    </submittedName>
</protein>
<dbReference type="EMBL" id="CAMGYJ010000002">
    <property type="protein sequence ID" value="CAI0387701.1"/>
    <property type="molecule type" value="Genomic_DNA"/>
</dbReference>
<keyword evidence="2" id="KW-1185">Reference proteome</keyword>
<reference evidence="1" key="1">
    <citation type="submission" date="2022-08" db="EMBL/GenBank/DDBJ databases">
        <authorList>
            <person name="Gutierrez-Valencia J."/>
        </authorList>
    </citation>
    <scope>NUCLEOTIDE SEQUENCE</scope>
</reference>
<accession>A0AAV0HRA4</accession>
<sequence length="62" mass="6888">MSSMGRVTSTPAGSDRFPIFVSLKETMIHYSSLRGRSKAFKYLNPGMYKVCMASITSKISSF</sequence>
<comment type="caution">
    <text evidence="1">The sequence shown here is derived from an EMBL/GenBank/DDBJ whole genome shotgun (WGS) entry which is preliminary data.</text>
</comment>
<organism evidence="1 2">
    <name type="scientific">Linum tenue</name>
    <dbReference type="NCBI Taxonomy" id="586396"/>
    <lineage>
        <taxon>Eukaryota</taxon>
        <taxon>Viridiplantae</taxon>
        <taxon>Streptophyta</taxon>
        <taxon>Embryophyta</taxon>
        <taxon>Tracheophyta</taxon>
        <taxon>Spermatophyta</taxon>
        <taxon>Magnoliopsida</taxon>
        <taxon>eudicotyledons</taxon>
        <taxon>Gunneridae</taxon>
        <taxon>Pentapetalae</taxon>
        <taxon>rosids</taxon>
        <taxon>fabids</taxon>
        <taxon>Malpighiales</taxon>
        <taxon>Linaceae</taxon>
        <taxon>Linum</taxon>
    </lineage>
</organism>
<proteinExistence type="predicted"/>
<gene>
    <name evidence="1" type="ORF">LITE_LOCUS5574</name>
</gene>
<dbReference type="Proteomes" id="UP001154282">
    <property type="component" value="Unassembled WGS sequence"/>
</dbReference>
<evidence type="ECO:0000313" key="1">
    <source>
        <dbReference type="EMBL" id="CAI0387701.1"/>
    </source>
</evidence>
<dbReference type="AlphaFoldDB" id="A0AAV0HRA4"/>
<evidence type="ECO:0000313" key="2">
    <source>
        <dbReference type="Proteomes" id="UP001154282"/>
    </source>
</evidence>
<name>A0AAV0HRA4_9ROSI</name>